<proteinExistence type="predicted"/>
<feature type="compositionally biased region" description="Basic residues" evidence="1">
    <location>
        <begin position="288"/>
        <end position="297"/>
    </location>
</feature>
<sequence length="389" mass="44663">MHLKQHMDNNLELHGPGSRDPVLLRPLNNGRMVAWKSMVSIKIEYYRSFKYSMKWKNLMNSKLNSKKRKTSKSPNNPSSSEDFIKGRERGKRQQKRSKTVQCCNTHEVNKRSIDDLLDLIDRRQDDLSVEVADEGVDCSDDDQVSVSSIMSGPSGDYDSTLNKLLTLCSVCRKLQQKAKRMKAPLKNKLLCTDPKSFSCDQWILLKPWRRKQKQTSLLDLTQLIHRLRLIKNKQKKGQNELMVEVVCMRPHPFLQRNLRHCIKNPIIKNGEKNRRKRAREDSLVPRVAKQKRTHTNRRPVGCGDANTDPMTNDVTHNRSMINDSLSSCCSPVSLESGLQDSDLTPALSVASRSFKEMPKQTVPKRDGGFKDLLAQLRGNNSMIIRETRD</sequence>
<feature type="region of interest" description="Disordered" evidence="1">
    <location>
        <begin position="1"/>
        <end position="22"/>
    </location>
</feature>
<feature type="region of interest" description="Disordered" evidence="1">
    <location>
        <begin position="268"/>
        <end position="310"/>
    </location>
</feature>
<dbReference type="AlphaFoldDB" id="A0AAV2JU03"/>
<gene>
    <name evidence="2" type="ORF">KC01_LOCUS10990</name>
</gene>
<evidence type="ECO:0000256" key="1">
    <source>
        <dbReference type="SAM" id="MobiDB-lite"/>
    </source>
</evidence>
<feature type="compositionally biased region" description="Basic residues" evidence="1">
    <location>
        <begin position="88"/>
        <end position="98"/>
    </location>
</feature>
<protein>
    <submittedName>
        <fullName evidence="2">Uncharacterized protein</fullName>
    </submittedName>
</protein>
<feature type="compositionally biased region" description="Basic and acidic residues" evidence="1">
    <location>
        <begin position="1"/>
        <end position="11"/>
    </location>
</feature>
<dbReference type="EMBL" id="OZ035836">
    <property type="protein sequence ID" value="CAL1580071.1"/>
    <property type="molecule type" value="Genomic_DNA"/>
</dbReference>
<accession>A0AAV2JU03</accession>
<feature type="region of interest" description="Disordered" evidence="1">
    <location>
        <begin position="62"/>
        <end position="101"/>
    </location>
</feature>
<dbReference type="Proteomes" id="UP001497482">
    <property type="component" value="Chromosome 14"/>
</dbReference>
<evidence type="ECO:0000313" key="2">
    <source>
        <dbReference type="EMBL" id="CAL1580071.1"/>
    </source>
</evidence>
<organism evidence="2 3">
    <name type="scientific">Knipowitschia caucasica</name>
    <name type="common">Caucasian dwarf goby</name>
    <name type="synonym">Pomatoschistus caucasicus</name>
    <dbReference type="NCBI Taxonomy" id="637954"/>
    <lineage>
        <taxon>Eukaryota</taxon>
        <taxon>Metazoa</taxon>
        <taxon>Chordata</taxon>
        <taxon>Craniata</taxon>
        <taxon>Vertebrata</taxon>
        <taxon>Euteleostomi</taxon>
        <taxon>Actinopterygii</taxon>
        <taxon>Neopterygii</taxon>
        <taxon>Teleostei</taxon>
        <taxon>Neoteleostei</taxon>
        <taxon>Acanthomorphata</taxon>
        <taxon>Gobiaria</taxon>
        <taxon>Gobiiformes</taxon>
        <taxon>Gobioidei</taxon>
        <taxon>Gobiidae</taxon>
        <taxon>Gobiinae</taxon>
        <taxon>Knipowitschia</taxon>
    </lineage>
</organism>
<evidence type="ECO:0000313" key="3">
    <source>
        <dbReference type="Proteomes" id="UP001497482"/>
    </source>
</evidence>
<keyword evidence="3" id="KW-1185">Reference proteome</keyword>
<name>A0AAV2JU03_KNICA</name>
<reference evidence="2 3" key="1">
    <citation type="submission" date="2024-04" db="EMBL/GenBank/DDBJ databases">
        <authorList>
            <person name="Waldvogel A.-M."/>
            <person name="Schoenle A."/>
        </authorList>
    </citation>
    <scope>NUCLEOTIDE SEQUENCE [LARGE SCALE GENOMIC DNA]</scope>
</reference>